<organism evidence="1 2">
    <name type="scientific">Acanthopleuribacter pedis</name>
    <dbReference type="NCBI Taxonomy" id="442870"/>
    <lineage>
        <taxon>Bacteria</taxon>
        <taxon>Pseudomonadati</taxon>
        <taxon>Acidobacteriota</taxon>
        <taxon>Holophagae</taxon>
        <taxon>Acanthopleuribacterales</taxon>
        <taxon>Acanthopleuribacteraceae</taxon>
        <taxon>Acanthopleuribacter</taxon>
    </lineage>
</organism>
<dbReference type="Proteomes" id="UP000664417">
    <property type="component" value="Unassembled WGS sequence"/>
</dbReference>
<proteinExistence type="predicted"/>
<reference evidence="1" key="1">
    <citation type="submission" date="2021-03" db="EMBL/GenBank/DDBJ databases">
        <authorList>
            <person name="Wang G."/>
        </authorList>
    </citation>
    <scope>NUCLEOTIDE SEQUENCE</scope>
    <source>
        <strain evidence="1">KCTC 12899</strain>
    </source>
</reference>
<comment type="caution">
    <text evidence="1">The sequence shown here is derived from an EMBL/GenBank/DDBJ whole genome shotgun (WGS) entry which is preliminary data.</text>
</comment>
<dbReference type="EMBL" id="JAFREP010000012">
    <property type="protein sequence ID" value="MBO1319508.1"/>
    <property type="molecule type" value="Genomic_DNA"/>
</dbReference>
<dbReference type="RefSeq" id="WP_207859393.1">
    <property type="nucleotide sequence ID" value="NZ_JAFREP010000012.1"/>
</dbReference>
<dbReference type="AlphaFoldDB" id="A0A8J7QJS5"/>
<protein>
    <submittedName>
        <fullName evidence="1">Uncharacterized protein</fullName>
    </submittedName>
</protein>
<name>A0A8J7QJS5_9BACT</name>
<gene>
    <name evidence="1" type="ORF">J3U88_13620</name>
</gene>
<sequence length="176" mass="19469">MFGIISKFAHKSEMRESKDEMLIGEIVRAMSRDGYVSISFQAHSDRQLVRFYAPQNELLNSVCITLDRKTGTGMVSAALLGSKATLQIMAEVKNKMTDPDDLLAMFKTDLANLFKLPVVGGIKLNHEMNSVFASVTKIIEIDNFIGKGEAGTAQLMEIIGGTIHELSEKLKPYKRA</sequence>
<accession>A0A8J7QJS5</accession>
<evidence type="ECO:0000313" key="2">
    <source>
        <dbReference type="Proteomes" id="UP000664417"/>
    </source>
</evidence>
<evidence type="ECO:0000313" key="1">
    <source>
        <dbReference type="EMBL" id="MBO1319508.1"/>
    </source>
</evidence>
<keyword evidence="2" id="KW-1185">Reference proteome</keyword>